<dbReference type="InParanoid" id="A0A3Q0FQ73"/>
<organism evidence="15 16">
    <name type="scientific">Alligator sinensis</name>
    <name type="common">Chinese alligator</name>
    <dbReference type="NCBI Taxonomy" id="38654"/>
    <lineage>
        <taxon>Eukaryota</taxon>
        <taxon>Metazoa</taxon>
        <taxon>Chordata</taxon>
        <taxon>Craniata</taxon>
        <taxon>Vertebrata</taxon>
        <taxon>Euteleostomi</taxon>
        <taxon>Archelosauria</taxon>
        <taxon>Archosauria</taxon>
        <taxon>Crocodylia</taxon>
        <taxon>Alligatoridae</taxon>
        <taxon>Alligatorinae</taxon>
        <taxon>Alligator</taxon>
    </lineage>
</organism>
<keyword evidence="4 13" id="KW-0716">Sensory transduction</keyword>
<dbReference type="PRINTS" id="PR00237">
    <property type="entry name" value="GPCRRHODOPSN"/>
</dbReference>
<keyword evidence="9 13" id="KW-0472">Membrane</keyword>
<evidence type="ECO:0000256" key="2">
    <source>
        <dbReference type="ARBA" id="ARBA00004651"/>
    </source>
</evidence>
<comment type="subcellular location">
    <subcellularLocation>
        <location evidence="2 13">Cell membrane</location>
        <topology evidence="2 13">Multi-pass membrane protein</topology>
    </subcellularLocation>
</comment>
<sequence length="305" mass="34229">MMNQTGTVSEFLLLGFSNSRKLQILYVVIVMLMYLAALMGNLFIITVVTLHHHLHIPMYFFLMNLSILDIGSVSVTLPKSMANSLLNTRLISYFGCVAQLFFFAFFLGTGFFILTVMAYDRYVAICKPLHYETIMSRRACVQTAAMAWIAGLLQSAMHTGSTFTVTFCKGNIVNQFFCEIPHLIKLSCSDSYLREFGVLALSVLLALSCFIFIMVSYVHIFTTILRLPSEQGRYKAFSTCIPHITMVSLYLINGTFAHMKPPSLSPSSLDLILAILYSVVPALMNPIIYGLRNKDITVALKKMIQ</sequence>
<evidence type="ECO:0000256" key="13">
    <source>
        <dbReference type="RuleBase" id="RU363047"/>
    </source>
</evidence>
<name>A0A3Q0FQ73_ALLSI</name>
<keyword evidence="15" id="KW-1185">Reference proteome</keyword>
<evidence type="ECO:0000256" key="3">
    <source>
        <dbReference type="ARBA" id="ARBA00022475"/>
    </source>
</evidence>
<keyword evidence="5 12" id="KW-0812">Transmembrane</keyword>
<dbReference type="PANTHER" id="PTHR26452">
    <property type="entry name" value="OLFACTORY RECEPTOR"/>
    <property type="match status" value="1"/>
</dbReference>
<evidence type="ECO:0000256" key="6">
    <source>
        <dbReference type="ARBA" id="ARBA00022725"/>
    </source>
</evidence>
<evidence type="ECO:0000313" key="16">
    <source>
        <dbReference type="RefSeq" id="XP_025049464.1"/>
    </source>
</evidence>
<evidence type="ECO:0000256" key="10">
    <source>
        <dbReference type="ARBA" id="ARBA00023170"/>
    </source>
</evidence>
<evidence type="ECO:0000256" key="11">
    <source>
        <dbReference type="ARBA" id="ARBA00023224"/>
    </source>
</evidence>
<evidence type="ECO:0000256" key="9">
    <source>
        <dbReference type="ARBA" id="ARBA00023136"/>
    </source>
</evidence>
<feature type="transmembrane region" description="Helical" evidence="13">
    <location>
        <begin position="59"/>
        <end position="78"/>
    </location>
</feature>
<dbReference type="GO" id="GO:0004984">
    <property type="term" value="F:olfactory receptor activity"/>
    <property type="evidence" value="ECO:0007669"/>
    <property type="project" value="InterPro"/>
</dbReference>
<dbReference type="InterPro" id="IPR017452">
    <property type="entry name" value="GPCR_Rhodpsn_7TM"/>
</dbReference>
<dbReference type="RefSeq" id="XP_025049464.1">
    <property type="nucleotide sequence ID" value="XM_025193679.1"/>
</dbReference>
<accession>A0A3Q0FQ73</accession>
<proteinExistence type="inferred from homology"/>
<dbReference type="Proteomes" id="UP000189705">
    <property type="component" value="Unplaced"/>
</dbReference>
<dbReference type="PRINTS" id="PR00245">
    <property type="entry name" value="OLFACTORYR"/>
</dbReference>
<keyword evidence="10 12" id="KW-0675">Receptor</keyword>
<dbReference type="PROSITE" id="PS50262">
    <property type="entry name" value="G_PROTEIN_RECEP_F1_2"/>
    <property type="match status" value="1"/>
</dbReference>
<evidence type="ECO:0000256" key="4">
    <source>
        <dbReference type="ARBA" id="ARBA00022606"/>
    </source>
</evidence>
<feature type="transmembrane region" description="Helical" evidence="13">
    <location>
        <begin position="90"/>
        <end position="119"/>
    </location>
</feature>
<keyword evidence="7 13" id="KW-1133">Transmembrane helix</keyword>
<dbReference type="GO" id="GO:0004930">
    <property type="term" value="F:G protein-coupled receptor activity"/>
    <property type="evidence" value="ECO:0007669"/>
    <property type="project" value="UniProtKB-KW"/>
</dbReference>
<feature type="transmembrane region" description="Helical" evidence="13">
    <location>
        <begin position="272"/>
        <end position="291"/>
    </location>
</feature>
<dbReference type="SUPFAM" id="SSF81321">
    <property type="entry name" value="Family A G protein-coupled receptor-like"/>
    <property type="match status" value="1"/>
</dbReference>
<comment type="similarity">
    <text evidence="12">Belongs to the G-protein coupled receptor 1 family.</text>
</comment>
<evidence type="ECO:0000256" key="12">
    <source>
        <dbReference type="RuleBase" id="RU000688"/>
    </source>
</evidence>
<dbReference type="Pfam" id="PF13853">
    <property type="entry name" value="7tm_4"/>
    <property type="match status" value="1"/>
</dbReference>
<gene>
    <name evidence="16" type="primary">LOC112548310</name>
</gene>
<dbReference type="KEGG" id="asn:112548310"/>
<comment type="function">
    <text evidence="1">Odorant receptor.</text>
</comment>
<feature type="transmembrane region" description="Helical" evidence="13">
    <location>
        <begin position="24"/>
        <end position="47"/>
    </location>
</feature>
<keyword evidence="3 13" id="KW-1003">Cell membrane</keyword>
<dbReference type="InterPro" id="IPR050516">
    <property type="entry name" value="Olfactory_GPCR"/>
</dbReference>
<keyword evidence="11 12" id="KW-0807">Transducer</keyword>
<dbReference type="PROSITE" id="PS00237">
    <property type="entry name" value="G_PROTEIN_RECEP_F1_1"/>
    <property type="match status" value="1"/>
</dbReference>
<dbReference type="Gene3D" id="1.20.1070.10">
    <property type="entry name" value="Rhodopsin 7-helix transmembrane proteins"/>
    <property type="match status" value="1"/>
</dbReference>
<protein>
    <recommendedName>
        <fullName evidence="13">Olfactory receptor</fullName>
    </recommendedName>
</protein>
<evidence type="ECO:0000256" key="8">
    <source>
        <dbReference type="ARBA" id="ARBA00023040"/>
    </source>
</evidence>
<evidence type="ECO:0000256" key="1">
    <source>
        <dbReference type="ARBA" id="ARBA00002936"/>
    </source>
</evidence>
<evidence type="ECO:0000313" key="15">
    <source>
        <dbReference type="Proteomes" id="UP000189705"/>
    </source>
</evidence>
<feature type="domain" description="G-protein coupled receptors family 1 profile" evidence="14">
    <location>
        <begin position="40"/>
        <end position="289"/>
    </location>
</feature>
<keyword evidence="8 12" id="KW-0297">G-protein coupled receptor</keyword>
<evidence type="ECO:0000259" key="14">
    <source>
        <dbReference type="PROSITE" id="PS50262"/>
    </source>
</evidence>
<dbReference type="FunFam" id="1.20.1070.10:FF:000037">
    <property type="entry name" value="Olfactory receptor"/>
    <property type="match status" value="1"/>
</dbReference>
<dbReference type="GO" id="GO:0005886">
    <property type="term" value="C:plasma membrane"/>
    <property type="evidence" value="ECO:0007669"/>
    <property type="project" value="UniProtKB-SubCell"/>
</dbReference>
<keyword evidence="6 13" id="KW-0552">Olfaction</keyword>
<dbReference type="InterPro" id="IPR000276">
    <property type="entry name" value="GPCR_Rhodpsn"/>
</dbReference>
<dbReference type="GeneID" id="112548310"/>
<evidence type="ECO:0000256" key="5">
    <source>
        <dbReference type="ARBA" id="ARBA00022692"/>
    </source>
</evidence>
<feature type="transmembrane region" description="Helical" evidence="13">
    <location>
        <begin position="196"/>
        <end position="222"/>
    </location>
</feature>
<dbReference type="CDD" id="cd15227">
    <property type="entry name" value="7tmA_OR14-like"/>
    <property type="match status" value="1"/>
</dbReference>
<evidence type="ECO:0000256" key="7">
    <source>
        <dbReference type="ARBA" id="ARBA00022989"/>
    </source>
</evidence>
<reference evidence="16" key="1">
    <citation type="submission" date="2025-08" db="UniProtKB">
        <authorList>
            <consortium name="RefSeq"/>
        </authorList>
    </citation>
    <scope>IDENTIFICATION</scope>
</reference>
<dbReference type="AlphaFoldDB" id="A0A3Q0FQ73"/>
<feature type="transmembrane region" description="Helical" evidence="13">
    <location>
        <begin position="234"/>
        <end position="252"/>
    </location>
</feature>
<dbReference type="InterPro" id="IPR000725">
    <property type="entry name" value="Olfact_rcpt"/>
</dbReference>